<keyword evidence="7" id="KW-0804">Transcription</keyword>
<evidence type="ECO:0000313" key="13">
    <source>
        <dbReference type="Proteomes" id="UP001209878"/>
    </source>
</evidence>
<reference evidence="12" key="1">
    <citation type="journal article" date="2023" name="Mol. Biol. Evol.">
        <title>Third-Generation Sequencing Reveals the Adaptive Role of the Epigenome in Three Deep-Sea Polychaetes.</title>
        <authorList>
            <person name="Perez M."/>
            <person name="Aroh O."/>
            <person name="Sun Y."/>
            <person name="Lan Y."/>
            <person name="Juniper S.K."/>
            <person name="Young C.R."/>
            <person name="Angers B."/>
            <person name="Qian P.Y."/>
        </authorList>
    </citation>
    <scope>NUCLEOTIDE SEQUENCE</scope>
    <source>
        <strain evidence="12">R07B-5</strain>
    </source>
</reference>
<dbReference type="Gene3D" id="3.30.160.60">
    <property type="entry name" value="Classic Zinc Finger"/>
    <property type="match status" value="2"/>
</dbReference>
<dbReference type="InterPro" id="IPR013087">
    <property type="entry name" value="Znf_C2H2_type"/>
</dbReference>
<dbReference type="GO" id="GO:0000978">
    <property type="term" value="F:RNA polymerase II cis-regulatory region sequence-specific DNA binding"/>
    <property type="evidence" value="ECO:0007669"/>
    <property type="project" value="TreeGrafter"/>
</dbReference>
<name>A0AAD9NY64_RIDPI</name>
<evidence type="ECO:0000256" key="8">
    <source>
        <dbReference type="ARBA" id="ARBA00023242"/>
    </source>
</evidence>
<keyword evidence="3" id="KW-0677">Repeat</keyword>
<dbReference type="PANTHER" id="PTHR45944:SF2">
    <property type="entry name" value="SCHNURRI, ISOFORM F"/>
    <property type="match status" value="1"/>
</dbReference>
<keyword evidence="6" id="KW-0805">Transcription regulation</keyword>
<keyword evidence="13" id="KW-1185">Reference proteome</keyword>
<dbReference type="PANTHER" id="PTHR45944">
    <property type="entry name" value="SCHNURRI, ISOFORM F"/>
    <property type="match status" value="1"/>
</dbReference>
<keyword evidence="4 9" id="KW-0863">Zinc-finger</keyword>
<dbReference type="PROSITE" id="PS50157">
    <property type="entry name" value="ZINC_FINGER_C2H2_2"/>
    <property type="match status" value="2"/>
</dbReference>
<feature type="compositionally biased region" description="Basic and acidic residues" evidence="10">
    <location>
        <begin position="13"/>
        <end position="22"/>
    </location>
</feature>
<proteinExistence type="predicted"/>
<evidence type="ECO:0000256" key="1">
    <source>
        <dbReference type="ARBA" id="ARBA00004123"/>
    </source>
</evidence>
<feature type="region of interest" description="Disordered" evidence="10">
    <location>
        <begin position="1"/>
        <end position="29"/>
    </location>
</feature>
<feature type="compositionally biased region" description="Low complexity" evidence="10">
    <location>
        <begin position="359"/>
        <end position="373"/>
    </location>
</feature>
<gene>
    <name evidence="12" type="ORF">NP493_259g02002</name>
</gene>
<dbReference type="SUPFAM" id="SSF57667">
    <property type="entry name" value="beta-beta-alpha zinc fingers"/>
    <property type="match status" value="1"/>
</dbReference>
<dbReference type="EMBL" id="JAODUO010000258">
    <property type="protein sequence ID" value="KAK2184649.1"/>
    <property type="molecule type" value="Genomic_DNA"/>
</dbReference>
<comment type="subcellular location">
    <subcellularLocation>
        <location evidence="1">Nucleus</location>
    </subcellularLocation>
</comment>
<dbReference type="AlphaFoldDB" id="A0AAD9NY64"/>
<evidence type="ECO:0000256" key="6">
    <source>
        <dbReference type="ARBA" id="ARBA00023015"/>
    </source>
</evidence>
<protein>
    <recommendedName>
        <fullName evidence="11">C2H2-type domain-containing protein</fullName>
    </recommendedName>
</protein>
<sequence length="627" mass="67420">MPRRKPVNPQPKLKQEEDKCDSTCDVNPDEAMLESEDKKTLKIEVSHDCVPQIIVEPDAAKLKSEDKVKVVESTSAVGQSSNVMKCNQSLQALFEAAHSELENISKQGDGDVDSTATQPSEVQVTMPKVTDLTSALKSGQIMIIQCDSLDRDKKTGPQILQQLVIDNKGASKFHLPAAMSNIKLVAAEKTQDHIYGATTTAATSGDSFGYKVNETLKPTFVVPRLQTESVVAVPMPAATSVGRKRKHPEKPGKHICPYCSRGCAKPSVLQKHIRAHTGERPYPCISCGFAFKTKSNLYKHCKSRAHAIKMGLLTAPVDTNISTTPIEVNVISDGLEEEVTPESPVVEEKMEAFVPKAAQGSGQKSSGTGSHSQAVTVQPECAVVEAMTPRSSSASGGSVVGDCQYYDVTFMTAEGSLQTVSLPCSVGPASDTEDTASDYCHSRVITGHHHQKPKREAGAVKTNSTPTLLPRQMSCGGRVQLTPVVLPPGDRAPHATSSQPITRAGLTPEMLHERITQLISSNAAIVDTPMADAPRPKRVSRHNSMFEPMLSSTPKVAMVMAPVPPNSTPVLLLEAARKPTKSTPVKSDGGHFLGQVEPTDEPPGVVGRPPMYHIAPWTDVYDITRNK</sequence>
<dbReference type="InterPro" id="IPR051969">
    <property type="entry name" value="Zinc-finger_DNA-bd_regulators"/>
</dbReference>
<evidence type="ECO:0000256" key="10">
    <source>
        <dbReference type="SAM" id="MobiDB-lite"/>
    </source>
</evidence>
<feature type="region of interest" description="Disordered" evidence="10">
    <location>
        <begin position="579"/>
        <end position="607"/>
    </location>
</feature>
<dbReference type="SMART" id="SM00355">
    <property type="entry name" value="ZnF_C2H2"/>
    <property type="match status" value="2"/>
</dbReference>
<keyword evidence="8" id="KW-0539">Nucleus</keyword>
<dbReference type="GO" id="GO:0000981">
    <property type="term" value="F:DNA-binding transcription factor activity, RNA polymerase II-specific"/>
    <property type="evidence" value="ECO:0007669"/>
    <property type="project" value="TreeGrafter"/>
</dbReference>
<dbReference type="InterPro" id="IPR036236">
    <property type="entry name" value="Znf_C2H2_sf"/>
</dbReference>
<feature type="region of interest" description="Disordered" evidence="10">
    <location>
        <begin position="355"/>
        <end position="374"/>
    </location>
</feature>
<evidence type="ECO:0000256" key="9">
    <source>
        <dbReference type="PROSITE-ProRule" id="PRU00042"/>
    </source>
</evidence>
<dbReference type="FunFam" id="3.30.160.60:FF:000145">
    <property type="entry name" value="Zinc finger protein 574"/>
    <property type="match status" value="1"/>
</dbReference>
<organism evidence="12 13">
    <name type="scientific">Ridgeia piscesae</name>
    <name type="common">Tubeworm</name>
    <dbReference type="NCBI Taxonomy" id="27915"/>
    <lineage>
        <taxon>Eukaryota</taxon>
        <taxon>Metazoa</taxon>
        <taxon>Spiralia</taxon>
        <taxon>Lophotrochozoa</taxon>
        <taxon>Annelida</taxon>
        <taxon>Polychaeta</taxon>
        <taxon>Sedentaria</taxon>
        <taxon>Canalipalpata</taxon>
        <taxon>Sabellida</taxon>
        <taxon>Siboglinidae</taxon>
        <taxon>Ridgeia</taxon>
    </lineage>
</organism>
<evidence type="ECO:0000256" key="2">
    <source>
        <dbReference type="ARBA" id="ARBA00022723"/>
    </source>
</evidence>
<evidence type="ECO:0000259" key="11">
    <source>
        <dbReference type="PROSITE" id="PS50157"/>
    </source>
</evidence>
<feature type="domain" description="C2H2-type" evidence="11">
    <location>
        <begin position="282"/>
        <end position="307"/>
    </location>
</feature>
<dbReference type="GO" id="GO:0005634">
    <property type="term" value="C:nucleus"/>
    <property type="evidence" value="ECO:0007669"/>
    <property type="project" value="UniProtKB-SubCell"/>
</dbReference>
<keyword evidence="2" id="KW-0479">Metal-binding</keyword>
<dbReference type="Proteomes" id="UP001209878">
    <property type="component" value="Unassembled WGS sequence"/>
</dbReference>
<evidence type="ECO:0000256" key="7">
    <source>
        <dbReference type="ARBA" id="ARBA00023163"/>
    </source>
</evidence>
<accession>A0AAD9NY64</accession>
<evidence type="ECO:0000256" key="4">
    <source>
        <dbReference type="ARBA" id="ARBA00022771"/>
    </source>
</evidence>
<dbReference type="PROSITE" id="PS00028">
    <property type="entry name" value="ZINC_FINGER_C2H2_1"/>
    <property type="match status" value="2"/>
</dbReference>
<feature type="domain" description="C2H2-type" evidence="11">
    <location>
        <begin position="254"/>
        <end position="281"/>
    </location>
</feature>
<evidence type="ECO:0000256" key="3">
    <source>
        <dbReference type="ARBA" id="ARBA00022737"/>
    </source>
</evidence>
<evidence type="ECO:0000256" key="5">
    <source>
        <dbReference type="ARBA" id="ARBA00022833"/>
    </source>
</evidence>
<keyword evidence="5" id="KW-0862">Zinc</keyword>
<dbReference type="GO" id="GO:0008270">
    <property type="term" value="F:zinc ion binding"/>
    <property type="evidence" value="ECO:0007669"/>
    <property type="project" value="UniProtKB-KW"/>
</dbReference>
<evidence type="ECO:0000313" key="12">
    <source>
        <dbReference type="EMBL" id="KAK2184649.1"/>
    </source>
</evidence>
<comment type="caution">
    <text evidence="12">The sequence shown here is derived from an EMBL/GenBank/DDBJ whole genome shotgun (WGS) entry which is preliminary data.</text>
</comment>